<evidence type="ECO:0000256" key="7">
    <source>
        <dbReference type="SAM" id="MobiDB-lite"/>
    </source>
</evidence>
<dbReference type="InterPro" id="IPR036864">
    <property type="entry name" value="Zn2-C6_fun-type_DNA-bd_sf"/>
</dbReference>
<dbReference type="AlphaFoldDB" id="A0A5N7C3P1"/>
<evidence type="ECO:0000256" key="1">
    <source>
        <dbReference type="ARBA" id="ARBA00004123"/>
    </source>
</evidence>
<accession>A0A5N7C3P1</accession>
<protein>
    <recommendedName>
        <fullName evidence="8">Zn(2)-C6 fungal-type domain-containing protein</fullName>
    </recommendedName>
</protein>
<reference evidence="9" key="1">
    <citation type="submission" date="2019-04" db="EMBL/GenBank/DDBJ databases">
        <title>Friends and foes A comparative genomics studyof 23 Aspergillus species from section Flavi.</title>
        <authorList>
            <consortium name="DOE Joint Genome Institute"/>
            <person name="Kjaerbolling I."/>
            <person name="Vesth T."/>
            <person name="Frisvad J.C."/>
            <person name="Nybo J.L."/>
            <person name="Theobald S."/>
            <person name="Kildgaard S."/>
            <person name="Isbrandt T."/>
            <person name="Kuo A."/>
            <person name="Sato A."/>
            <person name="Lyhne E.K."/>
            <person name="Kogle M.E."/>
            <person name="Wiebenga A."/>
            <person name="Kun R.S."/>
            <person name="Lubbers R.J."/>
            <person name="Makela M.R."/>
            <person name="Barry K."/>
            <person name="Chovatia M."/>
            <person name="Clum A."/>
            <person name="Daum C."/>
            <person name="Haridas S."/>
            <person name="He G."/>
            <person name="LaButti K."/>
            <person name="Lipzen A."/>
            <person name="Mondo S."/>
            <person name="Riley R."/>
            <person name="Salamov A."/>
            <person name="Simmons B.A."/>
            <person name="Magnuson J.K."/>
            <person name="Henrissat B."/>
            <person name="Mortensen U.H."/>
            <person name="Larsen T.O."/>
            <person name="Devries R.P."/>
            <person name="Grigoriev I.V."/>
            <person name="Machida M."/>
            <person name="Baker S.E."/>
            <person name="Andersen M.R."/>
        </authorList>
    </citation>
    <scope>NUCLEOTIDE SEQUENCE [LARGE SCALE GENOMIC DNA]</scope>
    <source>
        <strain evidence="9">IBT 14317</strain>
    </source>
</reference>
<keyword evidence="5" id="KW-0804">Transcription</keyword>
<gene>
    <name evidence="9" type="ORF">BDV23DRAFT_195082</name>
</gene>
<comment type="subcellular location">
    <subcellularLocation>
        <location evidence="1">Nucleus</location>
    </subcellularLocation>
</comment>
<evidence type="ECO:0000256" key="6">
    <source>
        <dbReference type="ARBA" id="ARBA00023242"/>
    </source>
</evidence>
<evidence type="ECO:0000256" key="4">
    <source>
        <dbReference type="ARBA" id="ARBA00023125"/>
    </source>
</evidence>
<dbReference type="SUPFAM" id="SSF57701">
    <property type="entry name" value="Zn2/Cys6 DNA-binding domain"/>
    <property type="match status" value="1"/>
</dbReference>
<dbReference type="GO" id="GO:0008270">
    <property type="term" value="F:zinc ion binding"/>
    <property type="evidence" value="ECO:0007669"/>
    <property type="project" value="InterPro"/>
</dbReference>
<feature type="region of interest" description="Disordered" evidence="7">
    <location>
        <begin position="72"/>
        <end position="95"/>
    </location>
</feature>
<dbReference type="PANTHER" id="PTHR46910:SF3">
    <property type="entry name" value="HALOTOLERANCE PROTEIN 9-RELATED"/>
    <property type="match status" value="1"/>
</dbReference>
<dbReference type="GO" id="GO:0005634">
    <property type="term" value="C:nucleus"/>
    <property type="evidence" value="ECO:0007669"/>
    <property type="project" value="UniProtKB-SubCell"/>
</dbReference>
<evidence type="ECO:0000256" key="3">
    <source>
        <dbReference type="ARBA" id="ARBA00023015"/>
    </source>
</evidence>
<feature type="domain" description="Zn(2)-C6 fungal-type" evidence="8">
    <location>
        <begin position="18"/>
        <end position="62"/>
    </location>
</feature>
<evidence type="ECO:0000256" key="2">
    <source>
        <dbReference type="ARBA" id="ARBA00022723"/>
    </source>
</evidence>
<dbReference type="PROSITE" id="PS50048">
    <property type="entry name" value="ZN2_CY6_FUNGAL_2"/>
    <property type="match status" value="1"/>
</dbReference>
<dbReference type="InterPro" id="IPR050987">
    <property type="entry name" value="AtrR-like"/>
</dbReference>
<keyword evidence="3" id="KW-0805">Transcription regulation</keyword>
<evidence type="ECO:0000313" key="9">
    <source>
        <dbReference type="EMBL" id="KAE8388498.1"/>
    </source>
</evidence>
<dbReference type="Gene3D" id="4.10.240.10">
    <property type="entry name" value="Zn(2)-C6 fungal-type DNA-binding domain"/>
    <property type="match status" value="1"/>
</dbReference>
<dbReference type="Proteomes" id="UP000326877">
    <property type="component" value="Unassembled WGS sequence"/>
</dbReference>
<dbReference type="CDD" id="cd00067">
    <property type="entry name" value="GAL4"/>
    <property type="match status" value="1"/>
</dbReference>
<sequence length="720" mass="80339">MQSSRAERGPRGRYARLICRGCRSRKIKCNLPNADELGPLGSSQSPEKSCERCRSLNLECIVERATLGRPSLKRERLQRATPLSPNSRKDDDSPSIIPLEIKDYLATEAIDDLGTTKALGEQRLFQTTVEFQYFFASVLAKDRIFGATIPTSTSGWTTPLPELVSHEMATALDNDLVWHRFFLPNLPSLVSIRNRLELDGPDFASSATNLLFALLCLIALDTTDKFVPQHPRLKWNIQLSISSYGQEFIFSPPTHRDSVVVCLLLAYYRPTAVVSSQHTAHKAIKSTLYLGIAFKIAERLEILPSQLNLFVGDITTMNNTEFEHQIADSLQGLEILSQDLLLDGLLSKPVHSLQTVLDRMAPHIQAYRHVVKHRSCSPRVIFQIQWATSSYMLLEALKATKQGWGSPEKLYRLVEEIEEKCLRQIQFCDWALTQTGPSGAPEEISAARSLLEQRFHAIIVRIYGISLLYILVLKSRTLDCSLQGDPEIYPHETVQMGAHVSNALNNISDKTSELLFAFLSRFGKIFPDRLLAVLEMFIKCTDLKLGGVPFQAPFRDMVLDIIIFSRAIVENNSIHVKNLDGKMRENSDYQMEVMGKCAKRLEKMVASPGKSIEAAFAGGCVYAASTKVMMAFLDIIRNLKKKSKCNAGQILSIMSVTSTEGLAMGMPESSSPESRDLWPNGAVLNPSDAEGFIFDWSSIMNFDGVTFDGDTNLDLNLGSC</sequence>
<name>A0A5N7C3P1_PETAA</name>
<dbReference type="InterPro" id="IPR001138">
    <property type="entry name" value="Zn2Cys6_DnaBD"/>
</dbReference>
<keyword evidence="6" id="KW-0539">Nucleus</keyword>
<organism evidence="9">
    <name type="scientific">Petromyces alliaceus</name>
    <name type="common">Aspergillus alliaceus</name>
    <dbReference type="NCBI Taxonomy" id="209559"/>
    <lineage>
        <taxon>Eukaryota</taxon>
        <taxon>Fungi</taxon>
        <taxon>Dikarya</taxon>
        <taxon>Ascomycota</taxon>
        <taxon>Pezizomycotina</taxon>
        <taxon>Eurotiomycetes</taxon>
        <taxon>Eurotiomycetidae</taxon>
        <taxon>Eurotiales</taxon>
        <taxon>Aspergillaceae</taxon>
        <taxon>Aspergillus</taxon>
        <taxon>Aspergillus subgen. Circumdati</taxon>
    </lineage>
</organism>
<dbReference type="PANTHER" id="PTHR46910">
    <property type="entry name" value="TRANSCRIPTION FACTOR PDR1"/>
    <property type="match status" value="1"/>
</dbReference>
<dbReference type="GO" id="GO:0000981">
    <property type="term" value="F:DNA-binding transcription factor activity, RNA polymerase II-specific"/>
    <property type="evidence" value="ECO:0007669"/>
    <property type="project" value="InterPro"/>
</dbReference>
<keyword evidence="4" id="KW-0238">DNA-binding</keyword>
<dbReference type="GO" id="GO:0009893">
    <property type="term" value="P:positive regulation of metabolic process"/>
    <property type="evidence" value="ECO:0007669"/>
    <property type="project" value="UniProtKB-ARBA"/>
</dbReference>
<dbReference type="GO" id="GO:0003677">
    <property type="term" value="F:DNA binding"/>
    <property type="evidence" value="ECO:0007669"/>
    <property type="project" value="UniProtKB-KW"/>
</dbReference>
<dbReference type="EMBL" id="ML735277">
    <property type="protein sequence ID" value="KAE8388498.1"/>
    <property type="molecule type" value="Genomic_DNA"/>
</dbReference>
<evidence type="ECO:0000256" key="5">
    <source>
        <dbReference type="ARBA" id="ARBA00023163"/>
    </source>
</evidence>
<keyword evidence="2" id="KW-0479">Metal-binding</keyword>
<evidence type="ECO:0000259" key="8">
    <source>
        <dbReference type="PROSITE" id="PS50048"/>
    </source>
</evidence>
<proteinExistence type="predicted"/>
<dbReference type="OrthoDB" id="2129491at2759"/>